<dbReference type="PROSITE" id="PS00486">
    <property type="entry name" value="DNA_MISMATCH_REPAIR_2"/>
    <property type="match status" value="1"/>
</dbReference>
<dbReference type="Gene3D" id="3.30.420.110">
    <property type="entry name" value="MutS, connector domain"/>
    <property type="match status" value="1"/>
</dbReference>
<dbReference type="Gene3D" id="3.40.50.300">
    <property type="entry name" value="P-loop containing nucleotide triphosphate hydrolases"/>
    <property type="match status" value="1"/>
</dbReference>
<dbReference type="SUPFAM" id="SSF48334">
    <property type="entry name" value="DNA repair protein MutS, domain III"/>
    <property type="match status" value="1"/>
</dbReference>
<dbReference type="PANTHER" id="PTHR11361:SF148">
    <property type="entry name" value="DNA MISMATCH REPAIR PROTEIN MSH6"/>
    <property type="match status" value="1"/>
</dbReference>
<dbReference type="SUPFAM" id="SSF55271">
    <property type="entry name" value="DNA repair protein MutS, domain I"/>
    <property type="match status" value="1"/>
</dbReference>
<feature type="domain" description="DNA mismatch repair proteins mutS family" evidence="7">
    <location>
        <begin position="826"/>
        <end position="842"/>
    </location>
</feature>
<evidence type="ECO:0000313" key="9">
    <source>
        <dbReference type="Proteomes" id="UP001438707"/>
    </source>
</evidence>
<dbReference type="GO" id="GO:0140664">
    <property type="term" value="F:ATP-dependent DNA damage sensor activity"/>
    <property type="evidence" value="ECO:0007669"/>
    <property type="project" value="InterPro"/>
</dbReference>
<dbReference type="InterPro" id="IPR036187">
    <property type="entry name" value="DNA_mismatch_repair_MutS_sf"/>
</dbReference>
<dbReference type="EMBL" id="JALJOS010000002">
    <property type="protein sequence ID" value="KAK9842980.1"/>
    <property type="molecule type" value="Genomic_DNA"/>
</dbReference>
<organism evidence="8 9">
    <name type="scientific">Apatococcus lobatus</name>
    <dbReference type="NCBI Taxonomy" id="904363"/>
    <lineage>
        <taxon>Eukaryota</taxon>
        <taxon>Viridiplantae</taxon>
        <taxon>Chlorophyta</taxon>
        <taxon>core chlorophytes</taxon>
        <taxon>Trebouxiophyceae</taxon>
        <taxon>Chlorellales</taxon>
        <taxon>Chlorellaceae</taxon>
        <taxon>Apatococcus</taxon>
    </lineage>
</organism>
<proteinExistence type="inferred from homology"/>
<dbReference type="InterPro" id="IPR017261">
    <property type="entry name" value="DNA_mismatch_repair_MutS/MSH"/>
</dbReference>
<dbReference type="GO" id="GO:0005524">
    <property type="term" value="F:ATP binding"/>
    <property type="evidence" value="ECO:0007669"/>
    <property type="project" value="UniProtKB-KW"/>
</dbReference>
<dbReference type="GO" id="GO:0030983">
    <property type="term" value="F:mismatched DNA binding"/>
    <property type="evidence" value="ECO:0007669"/>
    <property type="project" value="InterPro"/>
</dbReference>
<dbReference type="Pfam" id="PF01624">
    <property type="entry name" value="MutS_I"/>
    <property type="match status" value="1"/>
</dbReference>
<comment type="caution">
    <text evidence="8">The sequence shown here is derived from an EMBL/GenBank/DDBJ whole genome shotgun (WGS) entry which is preliminary data.</text>
</comment>
<name>A0AAW1SA43_9CHLO</name>
<dbReference type="AlphaFoldDB" id="A0AAW1SA43"/>
<evidence type="ECO:0000256" key="4">
    <source>
        <dbReference type="ARBA" id="ARBA00022840"/>
    </source>
</evidence>
<keyword evidence="3" id="KW-0227">DNA damage</keyword>
<dbReference type="Pfam" id="PF00488">
    <property type="entry name" value="MutS_V"/>
    <property type="match status" value="1"/>
</dbReference>
<dbReference type="SUPFAM" id="SSF52540">
    <property type="entry name" value="P-loop containing nucleoside triphosphate hydrolases"/>
    <property type="match status" value="1"/>
</dbReference>
<dbReference type="SUPFAM" id="SSF53150">
    <property type="entry name" value="DNA repair protein MutS, domain II"/>
    <property type="match status" value="1"/>
</dbReference>
<evidence type="ECO:0000313" key="8">
    <source>
        <dbReference type="EMBL" id="KAK9842980.1"/>
    </source>
</evidence>
<feature type="region of interest" description="Disordered" evidence="6">
    <location>
        <begin position="106"/>
        <end position="127"/>
    </location>
</feature>
<keyword evidence="2" id="KW-0547">Nucleotide-binding</keyword>
<dbReference type="Pfam" id="PF05188">
    <property type="entry name" value="MutS_II"/>
    <property type="match status" value="1"/>
</dbReference>
<dbReference type="SMART" id="SM00533">
    <property type="entry name" value="MUTSd"/>
    <property type="match status" value="1"/>
</dbReference>
<protein>
    <recommendedName>
        <fullName evidence="7">DNA mismatch repair proteins mutS family domain-containing protein</fullName>
    </recommendedName>
</protein>
<keyword evidence="4" id="KW-0067">ATP-binding</keyword>
<dbReference type="Gene3D" id="3.40.1170.10">
    <property type="entry name" value="DNA repair protein MutS, domain I"/>
    <property type="match status" value="1"/>
</dbReference>
<evidence type="ECO:0000256" key="3">
    <source>
        <dbReference type="ARBA" id="ARBA00022763"/>
    </source>
</evidence>
<gene>
    <name evidence="8" type="ORF">WJX74_005246</name>
</gene>
<dbReference type="PANTHER" id="PTHR11361">
    <property type="entry name" value="DNA MISMATCH REPAIR PROTEIN MUTS FAMILY MEMBER"/>
    <property type="match status" value="1"/>
</dbReference>
<dbReference type="InterPro" id="IPR027417">
    <property type="entry name" value="P-loop_NTPase"/>
</dbReference>
<reference evidence="8 9" key="1">
    <citation type="journal article" date="2024" name="Nat. Commun.">
        <title>Phylogenomics reveals the evolutionary origins of lichenization in chlorophyte algae.</title>
        <authorList>
            <person name="Puginier C."/>
            <person name="Libourel C."/>
            <person name="Otte J."/>
            <person name="Skaloud P."/>
            <person name="Haon M."/>
            <person name="Grisel S."/>
            <person name="Petersen M."/>
            <person name="Berrin J.G."/>
            <person name="Delaux P.M."/>
            <person name="Dal Grande F."/>
            <person name="Keller J."/>
        </authorList>
    </citation>
    <scope>NUCLEOTIDE SEQUENCE [LARGE SCALE GENOMIC DNA]</scope>
    <source>
        <strain evidence="8 9">SAG 2145</strain>
    </source>
</reference>
<dbReference type="InterPro" id="IPR007860">
    <property type="entry name" value="DNA_mmatch_repair_MutS_con_dom"/>
</dbReference>
<feature type="compositionally biased region" description="Basic and acidic residues" evidence="6">
    <location>
        <begin position="40"/>
        <end position="50"/>
    </location>
</feature>
<accession>A0AAW1SA43</accession>
<dbReference type="InterPro" id="IPR007695">
    <property type="entry name" value="DNA_mismatch_repair_MutS-lik_N"/>
</dbReference>
<feature type="compositionally biased region" description="Low complexity" evidence="6">
    <location>
        <begin position="28"/>
        <end position="38"/>
    </location>
</feature>
<comment type="similarity">
    <text evidence="1">Belongs to the DNA mismatch repair MutS family.</text>
</comment>
<evidence type="ECO:0000256" key="5">
    <source>
        <dbReference type="ARBA" id="ARBA00023125"/>
    </source>
</evidence>
<dbReference type="GO" id="GO:0032301">
    <property type="term" value="C:MutSalpha complex"/>
    <property type="evidence" value="ECO:0007669"/>
    <property type="project" value="TreeGrafter"/>
</dbReference>
<evidence type="ECO:0000259" key="7">
    <source>
        <dbReference type="PROSITE" id="PS00486"/>
    </source>
</evidence>
<dbReference type="Gene3D" id="1.10.1420.10">
    <property type="match status" value="1"/>
</dbReference>
<dbReference type="InterPro" id="IPR000432">
    <property type="entry name" value="DNA_mismatch_repair_MutS_C"/>
</dbReference>
<keyword evidence="9" id="KW-1185">Reference proteome</keyword>
<dbReference type="GO" id="GO:0006298">
    <property type="term" value="P:mismatch repair"/>
    <property type="evidence" value="ECO:0007669"/>
    <property type="project" value="InterPro"/>
</dbReference>
<dbReference type="InterPro" id="IPR007696">
    <property type="entry name" value="DNA_mismatch_repair_MutS_core"/>
</dbReference>
<dbReference type="Proteomes" id="UP001438707">
    <property type="component" value="Unassembled WGS sequence"/>
</dbReference>
<dbReference type="InterPro" id="IPR036678">
    <property type="entry name" value="MutS_con_dom_sf"/>
</dbReference>
<keyword evidence="5" id="KW-0238">DNA-binding</keyword>
<feature type="region of interest" description="Disordered" evidence="6">
    <location>
        <begin position="1"/>
        <end position="73"/>
    </location>
</feature>
<evidence type="ECO:0000256" key="6">
    <source>
        <dbReference type="SAM" id="MobiDB-lite"/>
    </source>
</evidence>
<dbReference type="InterPro" id="IPR045076">
    <property type="entry name" value="MutS"/>
</dbReference>
<dbReference type="InterPro" id="IPR016151">
    <property type="entry name" value="DNA_mismatch_repair_MutS_N"/>
</dbReference>
<evidence type="ECO:0000256" key="1">
    <source>
        <dbReference type="ARBA" id="ARBA00006271"/>
    </source>
</evidence>
<sequence length="998" mass="106965">MAKKGTLQDFFTQPKATNITKALNKPAQKSQQKTSSTSKRSREELNRSDADLLDQLTNPPPVSQPDTPALGPRRKKLRTLLGDGEDKQTASYREVQSRFAWLESNHVRDRSGKQPTDPEYDARTVQVPSDVSKKLSESQKQYWSIKQNYRDVILFFKVGKFYELYEDDAQIGADALEWKMTITGVGHCRQVGCPESGIDEAVQRLTRMGYKVGRIEQVETAKEAKESRGPKATIRRELTRIHTPATNTGSIGVDAVHLMALHEHEELDTAASSTQLNRVQYGFAFLDAAAGRFYVGSATDDASRANLGALLTQIAPRELLTARGSMTKTTDRLLTSPPVPLQLSSVQPGSEFPDPSDIALATDKQALFGTLQLSDEMAHSDPAGLAALAALQQHLKRMLASQELASTAQLVVPYEVYTGALRLDGPTLHNLELLEGGEGGPDGSLLSQLDTCCSPGGQRLLRRWICRPLLSKTEINKRLDAVGELSARPGLVQPLCAMLRVMPDMERALGRLRNNAAPPALGLPDWAIQAAQKRRLSALATGVVAIEEAGQALSSVRQGGDDLQGGPPESALLRAAAAAGLSADSAEMQMVKTIRESLEWPSTSTINKKGKGAKATAGPMPTLLDEVVRSRMLQENQEEDSPAAYLAAEVEATDSLIADFNAHANAYEAMEAALSSIDVLVAFATFSQTAAGPTCRPDIIDAGEDTGGKAVLDLRGVWHPCVNPAVGRSVVPNNLQLGKRDGSGPRALLLTGANMAGKSTISRATCIAVILAQVGCSVPAAACCLTLADRIFTRLGASDRIMTGESTFLVECAETASILQHATPDSLVVLDELGRGTSTFDGYAIAHAVLKHLSSQQDCRQLFATHYHPLTAEFANNPCVALGHMAAVVTQPSAGSQQQAASLIFLYQLRSGACPCSYGLQVAQLAGIPKSISESARRAGAVLENRLQGAFGKQGDRKVSKQGINAIATLARAMQDWQRSSCSSGPVLEAWKQALAIE</sequence>
<dbReference type="Pfam" id="PF05192">
    <property type="entry name" value="MutS_III"/>
    <property type="match status" value="1"/>
</dbReference>
<evidence type="ECO:0000256" key="2">
    <source>
        <dbReference type="ARBA" id="ARBA00022741"/>
    </source>
</evidence>
<dbReference type="PIRSF" id="PIRSF037677">
    <property type="entry name" value="DNA_mis_repair_Msh6"/>
    <property type="match status" value="1"/>
</dbReference>
<dbReference type="SMART" id="SM00534">
    <property type="entry name" value="MUTSac"/>
    <property type="match status" value="1"/>
</dbReference>
<feature type="compositionally biased region" description="Polar residues" evidence="6">
    <location>
        <begin position="9"/>
        <end position="21"/>
    </location>
</feature>